<dbReference type="AlphaFoldDB" id="A0A5M6D5A3"/>
<evidence type="ECO:0000256" key="3">
    <source>
        <dbReference type="ARBA" id="ARBA00022679"/>
    </source>
</evidence>
<dbReference type="SUPFAM" id="SSF56112">
    <property type="entry name" value="Protein kinase-like (PK-like)"/>
    <property type="match status" value="1"/>
</dbReference>
<evidence type="ECO:0000256" key="8">
    <source>
        <dbReference type="SAM" id="MobiDB-lite"/>
    </source>
</evidence>
<dbReference type="PROSITE" id="PS50011">
    <property type="entry name" value="PROTEIN_KINASE_DOM"/>
    <property type="match status" value="1"/>
</dbReference>
<reference evidence="10 11" key="1">
    <citation type="submission" date="2019-08" db="EMBL/GenBank/DDBJ databases">
        <authorList>
            <person name="Dhanesh K."/>
            <person name="Kumar G."/>
            <person name="Sasikala C."/>
            <person name="Venkata Ramana C."/>
        </authorList>
    </citation>
    <scope>NUCLEOTIDE SEQUENCE [LARGE SCALE GENOMIC DNA]</scope>
    <source>
        <strain evidence="10 11">JC645</strain>
    </source>
</reference>
<keyword evidence="6 7" id="KW-0067">ATP-binding</keyword>
<proteinExistence type="predicted"/>
<dbReference type="SMART" id="SM00220">
    <property type="entry name" value="S_TKc"/>
    <property type="match status" value="1"/>
</dbReference>
<evidence type="ECO:0000259" key="9">
    <source>
        <dbReference type="PROSITE" id="PS50011"/>
    </source>
</evidence>
<dbReference type="Gene3D" id="3.30.200.20">
    <property type="entry name" value="Phosphorylase Kinase, domain 1"/>
    <property type="match status" value="1"/>
</dbReference>
<gene>
    <name evidence="10" type="ORF">FYK55_14295</name>
</gene>
<dbReference type="FunFam" id="1.10.510.10:FF:000021">
    <property type="entry name" value="Serine/threonine protein kinase"/>
    <property type="match status" value="1"/>
</dbReference>
<dbReference type="PROSITE" id="PS00108">
    <property type="entry name" value="PROTEIN_KINASE_ST"/>
    <property type="match status" value="1"/>
</dbReference>
<evidence type="ECO:0000256" key="5">
    <source>
        <dbReference type="ARBA" id="ARBA00022777"/>
    </source>
</evidence>
<dbReference type="EC" id="2.7.11.1" evidence="1"/>
<evidence type="ECO:0000313" key="11">
    <source>
        <dbReference type="Proteomes" id="UP000324479"/>
    </source>
</evidence>
<comment type="caution">
    <text evidence="10">The sequence shown here is derived from an EMBL/GenBank/DDBJ whole genome shotgun (WGS) entry which is preliminary data.</text>
</comment>
<keyword evidence="11" id="KW-1185">Reference proteome</keyword>
<dbReference type="InterPro" id="IPR011009">
    <property type="entry name" value="Kinase-like_dom_sf"/>
</dbReference>
<feature type="region of interest" description="Disordered" evidence="8">
    <location>
        <begin position="705"/>
        <end position="744"/>
    </location>
</feature>
<dbReference type="InterPro" id="IPR008271">
    <property type="entry name" value="Ser/Thr_kinase_AS"/>
</dbReference>
<evidence type="ECO:0000256" key="7">
    <source>
        <dbReference type="PROSITE-ProRule" id="PRU10141"/>
    </source>
</evidence>
<dbReference type="EMBL" id="VWOX01000007">
    <property type="protein sequence ID" value="KAA5542697.1"/>
    <property type="molecule type" value="Genomic_DNA"/>
</dbReference>
<dbReference type="InterPro" id="IPR017441">
    <property type="entry name" value="Protein_kinase_ATP_BS"/>
</dbReference>
<sequence length="1012" mass="111476">MIARIHYDRRQLQDFLESESDSASSELAEHVETCCECQAQLESIAQADFDWDEATRLLAAEVGGSRADVPSADAQRPSFLDPTEQHDSLGRFSRFEVLEFLGRGGMGIVMRAYDTALQRHCAVKVLSPELAGSAAARKRFSREARSAAAVVHPHVVPIQTVDEHNGLPYLVMPVVEGKSLQQRVETDGVMTVIETVRIASQVAEGLAAAHGQGLVHRDIKPANILLENGVERVQITDFGLARAVDDASMTRSGVIAGTPQYMSPEQAHGDSIDHRSDLFSLGSVMYFMLTGRSPFRAETTMGVLNRIGSDQPRSLRCINAEVPSWLEQIIFVLLNKSPDERYQTAAEVAQLLRDWHAHLLNPQANRPVLRTPAIETAAASAGKSPPPRRWIGSLAAFAFVAIAATVILLETSKGTLRIETNSENPIPILIRRDGKVVDNLSATRDGTFARLRAGEYVLEVDSADSTIRLQGDKVSIDAGGKWLVRIESRDTSAVTIGRKGPGVALADMPPKITPFTRMEFDQDHVIVTFNGERFELLGVEHFSIEELVDKTREMFRDKWRKRLSEDLVEVLWRLGCYPGDRIDLRLRSLATNAVIDVDDALMTHRARMMLYLDNEHNQPSAIDAAGDLNKNVRCVGTIVGVRAETVELSIGRDDGLELGQRIHTWPEGGGEAEIVAIGTDRSWARLRINDPKDPFKVGRQVYAATRRKSASPNAPGLDLRSDGSAAERGTPRTSSPGLEPRAEAELPEAKRLLSALQGNWEGRFTADSTGEDRFKIQVVGDVLHWMDAEGETQRFLLAIDDGRPAARLAIREVAPDIGVHVRHGIIRGNADRIEICLNHEQPPGPPPSVFENNQAQAVIKLERPSDQKGAIDVGSLKRTDGVPHVEGVSLKPTRFDVSRYTTREVPRPYSGAGSYPNVAAIGFIDEVNDNWTVTIDVRHNHPDRPIQVGDRLIIGRPVEGKPGSSVYFAWVEVTDVSRNAARAQVIETEVKGADGREHFMELRPGDTVTSYW</sequence>
<evidence type="ECO:0000256" key="6">
    <source>
        <dbReference type="ARBA" id="ARBA00022840"/>
    </source>
</evidence>
<name>A0A5M6D5A3_9BACT</name>
<dbReference type="Proteomes" id="UP000324479">
    <property type="component" value="Unassembled WGS sequence"/>
</dbReference>
<evidence type="ECO:0000313" key="10">
    <source>
        <dbReference type="EMBL" id="KAA5542697.1"/>
    </source>
</evidence>
<evidence type="ECO:0000256" key="4">
    <source>
        <dbReference type="ARBA" id="ARBA00022741"/>
    </source>
</evidence>
<dbReference type="GO" id="GO:0005524">
    <property type="term" value="F:ATP binding"/>
    <property type="evidence" value="ECO:0007669"/>
    <property type="project" value="UniProtKB-UniRule"/>
</dbReference>
<dbReference type="PANTHER" id="PTHR43289">
    <property type="entry name" value="MITOGEN-ACTIVATED PROTEIN KINASE KINASE KINASE 20-RELATED"/>
    <property type="match status" value="1"/>
</dbReference>
<evidence type="ECO:0000256" key="2">
    <source>
        <dbReference type="ARBA" id="ARBA00022527"/>
    </source>
</evidence>
<keyword evidence="5 10" id="KW-0418">Kinase</keyword>
<accession>A0A5M6D5A3</accession>
<feature type="domain" description="Protein kinase" evidence="9">
    <location>
        <begin position="95"/>
        <end position="359"/>
    </location>
</feature>
<dbReference type="Gene3D" id="1.10.510.10">
    <property type="entry name" value="Transferase(Phosphotransferase) domain 1"/>
    <property type="match status" value="1"/>
</dbReference>
<keyword evidence="4 7" id="KW-0547">Nucleotide-binding</keyword>
<evidence type="ECO:0000256" key="1">
    <source>
        <dbReference type="ARBA" id="ARBA00012513"/>
    </source>
</evidence>
<protein>
    <recommendedName>
        <fullName evidence="1">non-specific serine/threonine protein kinase</fullName>
        <ecNumber evidence="1">2.7.11.1</ecNumber>
    </recommendedName>
</protein>
<dbReference type="InterPro" id="IPR000719">
    <property type="entry name" value="Prot_kinase_dom"/>
</dbReference>
<organism evidence="10 11">
    <name type="scientific">Roseiconus nitratireducens</name>
    <dbReference type="NCBI Taxonomy" id="2605748"/>
    <lineage>
        <taxon>Bacteria</taxon>
        <taxon>Pseudomonadati</taxon>
        <taxon>Planctomycetota</taxon>
        <taxon>Planctomycetia</taxon>
        <taxon>Pirellulales</taxon>
        <taxon>Pirellulaceae</taxon>
        <taxon>Roseiconus</taxon>
    </lineage>
</organism>
<keyword evidence="3" id="KW-0808">Transferase</keyword>
<dbReference type="RefSeq" id="WP_150077114.1">
    <property type="nucleotide sequence ID" value="NZ_VWOX01000007.1"/>
</dbReference>
<feature type="binding site" evidence="7">
    <location>
        <position position="124"/>
    </location>
    <ligand>
        <name>ATP</name>
        <dbReference type="ChEBI" id="CHEBI:30616"/>
    </ligand>
</feature>
<dbReference type="PROSITE" id="PS00107">
    <property type="entry name" value="PROTEIN_KINASE_ATP"/>
    <property type="match status" value="1"/>
</dbReference>
<dbReference type="Pfam" id="PF00069">
    <property type="entry name" value="Pkinase"/>
    <property type="match status" value="1"/>
</dbReference>
<dbReference type="CDD" id="cd14014">
    <property type="entry name" value="STKc_PknB_like"/>
    <property type="match status" value="1"/>
</dbReference>
<dbReference type="PANTHER" id="PTHR43289:SF6">
    <property type="entry name" value="SERINE_THREONINE-PROTEIN KINASE NEKL-3"/>
    <property type="match status" value="1"/>
</dbReference>
<dbReference type="GO" id="GO:0004674">
    <property type="term" value="F:protein serine/threonine kinase activity"/>
    <property type="evidence" value="ECO:0007669"/>
    <property type="project" value="UniProtKB-KW"/>
</dbReference>
<keyword evidence="2 10" id="KW-0723">Serine/threonine-protein kinase</keyword>